<proteinExistence type="predicted"/>
<sequence>MDRHRRMLAFEAHPRPLAALLGRILGHVVVLLKDLVNALVGDRETVSDAEYVHDDDCASAEALTYVEYAVFEIVGILCVGSASWRLQLWNLTAFTVALASCCTRRRLTSNCSATTAVSTP</sequence>
<dbReference type="EMBL" id="AOHV01000020">
    <property type="protein sequence ID" value="ELY38656.1"/>
    <property type="molecule type" value="Genomic_DNA"/>
</dbReference>
<accession>L9VNM8</accession>
<keyword evidence="2" id="KW-1185">Reference proteome</keyword>
<name>L9VNM8_HALJB</name>
<evidence type="ECO:0000313" key="1">
    <source>
        <dbReference type="EMBL" id="ELY38656.1"/>
    </source>
</evidence>
<organism evidence="1 2">
    <name type="scientific">Halalkalicoccus jeotgali (strain DSM 18796 / CECT 7217 / JCM 14584 / KCTC 4019 / B3)</name>
    <dbReference type="NCBI Taxonomy" id="795797"/>
    <lineage>
        <taxon>Archaea</taxon>
        <taxon>Methanobacteriati</taxon>
        <taxon>Methanobacteriota</taxon>
        <taxon>Stenosarchaea group</taxon>
        <taxon>Halobacteria</taxon>
        <taxon>Halobacteriales</taxon>
        <taxon>Halococcaceae</taxon>
        <taxon>Halalkalicoccus</taxon>
    </lineage>
</organism>
<reference evidence="1 2" key="1">
    <citation type="journal article" date="2014" name="PLoS Genet.">
        <title>Phylogenetically driven sequencing of extremely halophilic archaea reveals strategies for static and dynamic osmo-response.</title>
        <authorList>
            <person name="Becker E.A."/>
            <person name="Seitzer P.M."/>
            <person name="Tritt A."/>
            <person name="Larsen D."/>
            <person name="Krusor M."/>
            <person name="Yao A.I."/>
            <person name="Wu D."/>
            <person name="Madern D."/>
            <person name="Eisen J.A."/>
            <person name="Darling A.E."/>
            <person name="Facciotti M.T."/>
        </authorList>
    </citation>
    <scope>NUCLEOTIDE SEQUENCE [LARGE SCALE GENOMIC DNA]</scope>
    <source>
        <strain evidence="2">DSM 18796 / CECT 7217 / JCM 14584 / KCTC 4019 / B3</strain>
    </source>
</reference>
<protein>
    <submittedName>
        <fullName evidence="1">Uncharacterized protein</fullName>
    </submittedName>
</protein>
<gene>
    <name evidence="1" type="ORF">C497_06939</name>
</gene>
<evidence type="ECO:0000313" key="2">
    <source>
        <dbReference type="Proteomes" id="UP000011645"/>
    </source>
</evidence>
<dbReference type="AlphaFoldDB" id="L9VNM8"/>
<dbReference type="Proteomes" id="UP000011645">
    <property type="component" value="Unassembled WGS sequence"/>
</dbReference>
<comment type="caution">
    <text evidence="1">The sequence shown here is derived from an EMBL/GenBank/DDBJ whole genome shotgun (WGS) entry which is preliminary data.</text>
</comment>